<protein>
    <submittedName>
        <fullName evidence="1">Uncharacterized protein</fullName>
    </submittedName>
</protein>
<name>A0A8S5TBS8_9CAUD</name>
<proteinExistence type="predicted"/>
<evidence type="ECO:0000313" key="1">
    <source>
        <dbReference type="EMBL" id="DAF60447.1"/>
    </source>
</evidence>
<sequence>MGLSDIKDLVSTAFQAGRMDAQFEVGLRPKKVRRVEAENYIASKGFRKADLDRWVKNRLVSEFVGEKVNSPRYYSLSEINEMLVSMQLKKII</sequence>
<reference evidence="1" key="1">
    <citation type="journal article" date="2021" name="Proc. Natl. Acad. Sci. U.S.A.">
        <title>A Catalog of Tens of Thousands of Viruses from Human Metagenomes Reveals Hidden Associations with Chronic Diseases.</title>
        <authorList>
            <person name="Tisza M.J."/>
            <person name="Buck C.B."/>
        </authorList>
    </citation>
    <scope>NUCLEOTIDE SEQUENCE</scope>
    <source>
        <strain evidence="1">CtmHK36</strain>
    </source>
</reference>
<dbReference type="EMBL" id="BK032788">
    <property type="protein sequence ID" value="DAF60447.1"/>
    <property type="molecule type" value="Genomic_DNA"/>
</dbReference>
<accession>A0A8S5TBS8</accession>
<organism evidence="1">
    <name type="scientific">Siphoviridae sp. ctmHK36</name>
    <dbReference type="NCBI Taxonomy" id="2827931"/>
    <lineage>
        <taxon>Viruses</taxon>
        <taxon>Duplodnaviria</taxon>
        <taxon>Heunggongvirae</taxon>
        <taxon>Uroviricota</taxon>
        <taxon>Caudoviricetes</taxon>
    </lineage>
</organism>